<dbReference type="GO" id="GO:0051959">
    <property type="term" value="F:dynein light intermediate chain binding"/>
    <property type="evidence" value="ECO:0007669"/>
    <property type="project" value="InterPro"/>
</dbReference>
<keyword evidence="4" id="KW-1185">Reference proteome</keyword>
<protein>
    <submittedName>
        <fullName evidence="3">Uncharacterized protein</fullName>
    </submittedName>
</protein>
<organism evidence="3 4">
    <name type="scientific">Cymbomonas tetramitiformis</name>
    <dbReference type="NCBI Taxonomy" id="36881"/>
    <lineage>
        <taxon>Eukaryota</taxon>
        <taxon>Viridiplantae</taxon>
        <taxon>Chlorophyta</taxon>
        <taxon>Pyramimonadophyceae</taxon>
        <taxon>Pyramimonadales</taxon>
        <taxon>Pyramimonadaceae</taxon>
        <taxon>Cymbomonas</taxon>
    </lineage>
</organism>
<feature type="region of interest" description="Disordered" evidence="2">
    <location>
        <begin position="799"/>
        <end position="818"/>
    </location>
</feature>
<reference evidence="3 4" key="1">
    <citation type="journal article" date="2015" name="Genome Biol. Evol.">
        <title>Comparative Genomics of a Bacterivorous Green Alga Reveals Evolutionary Causalities and Consequences of Phago-Mixotrophic Mode of Nutrition.</title>
        <authorList>
            <person name="Burns J.A."/>
            <person name="Paasch A."/>
            <person name="Narechania A."/>
            <person name="Kim E."/>
        </authorList>
    </citation>
    <scope>NUCLEOTIDE SEQUENCE [LARGE SCALE GENOMIC DNA]</scope>
    <source>
        <strain evidence="3 4">PLY_AMNH</strain>
    </source>
</reference>
<evidence type="ECO:0000313" key="3">
    <source>
        <dbReference type="EMBL" id="KAK3287739.1"/>
    </source>
</evidence>
<dbReference type="PANTHER" id="PTHR45703">
    <property type="entry name" value="DYNEIN HEAVY CHAIN"/>
    <property type="match status" value="1"/>
</dbReference>
<feature type="compositionally biased region" description="Acidic residues" evidence="2">
    <location>
        <begin position="408"/>
        <end position="421"/>
    </location>
</feature>
<comment type="caution">
    <text evidence="3">The sequence shown here is derived from an EMBL/GenBank/DDBJ whole genome shotgun (WGS) entry which is preliminary data.</text>
</comment>
<dbReference type="GO" id="GO:0030286">
    <property type="term" value="C:dynein complex"/>
    <property type="evidence" value="ECO:0007669"/>
    <property type="project" value="InterPro"/>
</dbReference>
<dbReference type="GO" id="GO:0007018">
    <property type="term" value="P:microtubule-based movement"/>
    <property type="evidence" value="ECO:0007669"/>
    <property type="project" value="InterPro"/>
</dbReference>
<keyword evidence="1" id="KW-0175">Coiled coil</keyword>
<dbReference type="PANTHER" id="PTHR45703:SF1">
    <property type="entry name" value="DYNEINS HEAVY CHAIN"/>
    <property type="match status" value="1"/>
</dbReference>
<dbReference type="InterPro" id="IPR026983">
    <property type="entry name" value="DHC"/>
</dbReference>
<accession>A0AAE0H0J6</accession>
<evidence type="ECO:0000313" key="4">
    <source>
        <dbReference type="Proteomes" id="UP001190700"/>
    </source>
</evidence>
<dbReference type="EMBL" id="LGRX02000756">
    <property type="protein sequence ID" value="KAK3287739.1"/>
    <property type="molecule type" value="Genomic_DNA"/>
</dbReference>
<dbReference type="Proteomes" id="UP001190700">
    <property type="component" value="Unassembled WGS sequence"/>
</dbReference>
<dbReference type="GO" id="GO:0045505">
    <property type="term" value="F:dynein intermediate chain binding"/>
    <property type="evidence" value="ECO:0007669"/>
    <property type="project" value="InterPro"/>
</dbReference>
<feature type="non-terminal residue" evidence="3">
    <location>
        <position position="1"/>
    </location>
</feature>
<proteinExistence type="predicted"/>
<name>A0AAE0H0J6_9CHLO</name>
<feature type="region of interest" description="Disordered" evidence="2">
    <location>
        <begin position="401"/>
        <end position="427"/>
    </location>
</feature>
<sequence length="818" mass="91463">AWVTEAEGGACRAQRLGSLRRRVGLAVRSGFVTEVWRCWELRVCCDMVTECLADLERGSRVGLAGSAPPASSQLRGGGAGHHRTVTQASCEAVGQSACDFCARSLKKAVEGGPAVCRHGLSRYEAERQVAEAEVRLTVRRPSAGGRSGLKEPPDGRRALPRGSRGQELDHQGVKELNQALLQEMAQGGVRIPHEELRRYFYYLEQDLGEGTLEDFPKARVVAAVGRLSRELKFGPFGGLLAGMERELRCEYHRNLKKAILGYLLQSSSEVQRLSLPTVAQVLSDRREWFMRMLYEAQPPDCRAPVVWHEACREAQAAHEQGLWCMDWRSLQLGFLWTDGFDTMQLLDVTTNKFTSALPMSLDGFVAYQRTSLKAALERLWTEWVPAVAGALAMADSELAPAGGYGGEPAEDTEMLEEEGEEAERRPWGARVATPETFRSLSALVNVQLRTLQLDSVGAFHKFLTHRIVPADHALDPHGAQHMWPVPPTLTITAGISELSGQLDLRPDFKTFHLTLYRTLEECLTAMRGLPLPGWASQADLEALVAGTYPDVPFGSCIPAVSREERPVEECLNELEAAMERGEEKCMELLALYRPFLTLYTIEPIPYIEELAETAGDDIRVYAAEKVRLQEVIAAIEESSTEEVRVGMFLVSMRRVREILVECGHALLKQVTGRMISLTMEMAQEIHVTFDGVAQTVAQVPANEEELVAQRQYIQQALDRVTQLEKQVHALRKRDECLFEFRTGLSDTDVQLLYMTYSWPQKIRPLIATSSSRNNEQKREFEVALKKRRKALEELCVTEARRPRRPSVLSQPQPCLPTA</sequence>
<feature type="compositionally biased region" description="Basic and acidic residues" evidence="2">
    <location>
        <begin position="148"/>
        <end position="157"/>
    </location>
</feature>
<feature type="coiled-coil region" evidence="1">
    <location>
        <begin position="706"/>
        <end position="733"/>
    </location>
</feature>
<feature type="region of interest" description="Disordered" evidence="2">
    <location>
        <begin position="140"/>
        <end position="168"/>
    </location>
</feature>
<gene>
    <name evidence="3" type="ORF">CYMTET_4768</name>
</gene>
<evidence type="ECO:0000256" key="2">
    <source>
        <dbReference type="SAM" id="MobiDB-lite"/>
    </source>
</evidence>
<dbReference type="AlphaFoldDB" id="A0AAE0H0J6"/>
<evidence type="ECO:0000256" key="1">
    <source>
        <dbReference type="SAM" id="Coils"/>
    </source>
</evidence>